<keyword evidence="3" id="KW-1185">Reference proteome</keyword>
<feature type="compositionally biased region" description="Polar residues" evidence="1">
    <location>
        <begin position="1"/>
        <end position="10"/>
    </location>
</feature>
<feature type="compositionally biased region" description="Polar residues" evidence="1">
    <location>
        <begin position="455"/>
        <end position="469"/>
    </location>
</feature>
<feature type="compositionally biased region" description="Low complexity" evidence="1">
    <location>
        <begin position="56"/>
        <end position="89"/>
    </location>
</feature>
<feature type="compositionally biased region" description="Basic and acidic residues" evidence="1">
    <location>
        <begin position="304"/>
        <end position="314"/>
    </location>
</feature>
<feature type="region of interest" description="Disordered" evidence="1">
    <location>
        <begin position="300"/>
        <end position="342"/>
    </location>
</feature>
<feature type="compositionally biased region" description="Polar residues" evidence="1">
    <location>
        <begin position="570"/>
        <end position="586"/>
    </location>
</feature>
<evidence type="ECO:0000313" key="3">
    <source>
        <dbReference type="Proteomes" id="UP000807716"/>
    </source>
</evidence>
<dbReference type="OrthoDB" id="2449632at2759"/>
<feature type="region of interest" description="Disordered" evidence="1">
    <location>
        <begin position="446"/>
        <end position="630"/>
    </location>
</feature>
<gene>
    <name evidence="2" type="ORF">DFQ27_000517</name>
</gene>
<feature type="compositionally biased region" description="Low complexity" evidence="1">
    <location>
        <begin position="530"/>
        <end position="569"/>
    </location>
</feature>
<feature type="compositionally biased region" description="Low complexity" evidence="1">
    <location>
        <begin position="361"/>
        <end position="372"/>
    </location>
</feature>
<evidence type="ECO:0000313" key="2">
    <source>
        <dbReference type="EMBL" id="KAG0248943.1"/>
    </source>
</evidence>
<reference evidence="2" key="1">
    <citation type="journal article" date="2020" name="Fungal Divers.">
        <title>Resolving the Mortierellaceae phylogeny through synthesis of multi-gene phylogenetics and phylogenomics.</title>
        <authorList>
            <person name="Vandepol N."/>
            <person name="Liber J."/>
            <person name="Desiro A."/>
            <person name="Na H."/>
            <person name="Kennedy M."/>
            <person name="Barry K."/>
            <person name="Grigoriev I.V."/>
            <person name="Miller A.N."/>
            <person name="O'Donnell K."/>
            <person name="Stajich J.E."/>
            <person name="Bonito G."/>
        </authorList>
    </citation>
    <scope>NUCLEOTIDE SEQUENCE</scope>
    <source>
        <strain evidence="2">BC1065</strain>
    </source>
</reference>
<dbReference type="Proteomes" id="UP000807716">
    <property type="component" value="Unassembled WGS sequence"/>
</dbReference>
<dbReference type="EMBL" id="JAAAJB010001124">
    <property type="protein sequence ID" value="KAG0248943.1"/>
    <property type="molecule type" value="Genomic_DNA"/>
</dbReference>
<feature type="compositionally biased region" description="Low complexity" evidence="1">
    <location>
        <begin position="658"/>
        <end position="689"/>
    </location>
</feature>
<evidence type="ECO:0000256" key="1">
    <source>
        <dbReference type="SAM" id="MobiDB-lite"/>
    </source>
</evidence>
<feature type="region of interest" description="Disordered" evidence="1">
    <location>
        <begin position="359"/>
        <end position="425"/>
    </location>
</feature>
<dbReference type="AlphaFoldDB" id="A0A9P6TW04"/>
<organism evidence="2 3">
    <name type="scientific">Actinomortierella ambigua</name>
    <dbReference type="NCBI Taxonomy" id="1343610"/>
    <lineage>
        <taxon>Eukaryota</taxon>
        <taxon>Fungi</taxon>
        <taxon>Fungi incertae sedis</taxon>
        <taxon>Mucoromycota</taxon>
        <taxon>Mortierellomycotina</taxon>
        <taxon>Mortierellomycetes</taxon>
        <taxon>Mortierellales</taxon>
        <taxon>Mortierellaceae</taxon>
        <taxon>Actinomortierella</taxon>
    </lineage>
</organism>
<feature type="region of interest" description="Disordered" evidence="1">
    <location>
        <begin position="658"/>
        <end position="730"/>
    </location>
</feature>
<comment type="caution">
    <text evidence="2">The sequence shown here is derived from an EMBL/GenBank/DDBJ whole genome shotgun (WGS) entry which is preliminary data.</text>
</comment>
<accession>A0A9P6TW04</accession>
<sequence length="757" mass="79937">MAATTLSAPTHSAEALLNRARRLSSASYEKNYPQPPSPTRFPDGEEPERSSPGMMANSNTPSSPSLSPTTTISASSSSSSPTTATAEGTLITAATTTVITTRRSWSVSSRPRALTLESIKETDLLTIESADETLTLLQARKDLHRKHRSENGQALGFVSDILQVLRQGSDVDLTDTIREGQEDEGKAGSGAPAAGQPRRSCADNSTSKGETTKKDDAGPSSSSSSLVSLTVTLAPCIDADGGDADGDDANNTQQMMPSIHIIHNDNDNDGEDGGQLADVHGQPIQAKNRDQETSDIVMQTLSKAEAEHSREKAGSDNAKQLPALPAEDAKKHHHHTIDATIPATPLSKTVALNATDGVQDSNSASLSASSPANDEHHDQEDEDEQDDVVAPLTSSPASPSSSQRSKELTVADAHSGKSGKLSKKRSSKLFGKLVPKFLQTSFIPSSPAQGVALTPSPQSASSTVTTPASGKSLDYKDTSKTLLLPPIPTVSPGIERDVSLALQQQATDQGETRDNEQRSLLHFGGKTSRRSSQSSVQSRASSKTAPTSSPSIPPSSVSTTTTTTSNSSTIALSFSEENTSKSTTTAAEGATHNHRENENSNSDKGAMDKNEGEDGVSQAKSAKDGDNDDTEFWSSLLRKSCVDAETAVVDTPQVSAITTTTTASSLNSRLAARPSSTSLSSVHSLSSPVCYATDSPSSTDPHWAETDLHYSNSRQKHMSTDSSFKPDDSLSCVGRDERRLRLRDAVAEWRRANSSSQ</sequence>
<protein>
    <submittedName>
        <fullName evidence="2">Uncharacterized protein</fullName>
    </submittedName>
</protein>
<name>A0A9P6TW04_9FUNG</name>
<proteinExistence type="predicted"/>
<feature type="region of interest" description="Disordered" evidence="1">
    <location>
        <begin position="1"/>
        <end position="89"/>
    </location>
</feature>
<feature type="compositionally biased region" description="Basic and acidic residues" evidence="1">
    <location>
        <begin position="510"/>
        <end position="519"/>
    </location>
</feature>
<feature type="region of interest" description="Disordered" evidence="1">
    <location>
        <begin position="179"/>
        <end position="226"/>
    </location>
</feature>